<proteinExistence type="predicted"/>
<gene>
    <name evidence="1" type="ORF">B4135_1093</name>
</gene>
<evidence type="ECO:0000313" key="1">
    <source>
        <dbReference type="EMBL" id="KYD22610.1"/>
    </source>
</evidence>
<evidence type="ECO:0000313" key="2">
    <source>
        <dbReference type="Proteomes" id="UP000075683"/>
    </source>
</evidence>
<dbReference type="AlphaFoldDB" id="A0A150MDI2"/>
<protein>
    <submittedName>
        <fullName evidence="1">Uncharacterized protein</fullName>
    </submittedName>
</protein>
<organism evidence="1 2">
    <name type="scientific">Caldibacillus debilis</name>
    <dbReference type="NCBI Taxonomy" id="301148"/>
    <lineage>
        <taxon>Bacteria</taxon>
        <taxon>Bacillati</taxon>
        <taxon>Bacillota</taxon>
        <taxon>Bacilli</taxon>
        <taxon>Bacillales</taxon>
        <taxon>Bacillaceae</taxon>
        <taxon>Caldibacillus</taxon>
    </lineage>
</organism>
<sequence>MFFIQSNGFILNGATRIRPIPSFAMKAFRRERRKRGDDHRKNAGIMPEIREGGQEMITYAPEAEATYIYVLPSSASGTIKSTEELPVNECIVAGK</sequence>
<dbReference type="EMBL" id="LQYT01000009">
    <property type="protein sequence ID" value="KYD22610.1"/>
    <property type="molecule type" value="Genomic_DNA"/>
</dbReference>
<comment type="caution">
    <text evidence="1">The sequence shown here is derived from an EMBL/GenBank/DDBJ whole genome shotgun (WGS) entry which is preliminary data.</text>
</comment>
<name>A0A150MDI2_9BACI</name>
<dbReference type="STRING" id="301148.B4135_1093"/>
<dbReference type="Proteomes" id="UP000075683">
    <property type="component" value="Unassembled WGS sequence"/>
</dbReference>
<reference evidence="1 2" key="1">
    <citation type="submission" date="2016-01" db="EMBL/GenBank/DDBJ databases">
        <title>Draft Genome Sequences of Seven Thermophilic Sporeformers Isolated from Foods.</title>
        <authorList>
            <person name="Berendsen E.M."/>
            <person name="Wells-Bennik M.H."/>
            <person name="Krawcyk A.O."/>
            <person name="De Jong A."/>
            <person name="Holsappel S."/>
            <person name="Eijlander R.T."/>
            <person name="Kuipers O.P."/>
        </authorList>
    </citation>
    <scope>NUCLEOTIDE SEQUENCE [LARGE SCALE GENOMIC DNA]</scope>
    <source>
        <strain evidence="1 2">B4135</strain>
    </source>
</reference>
<accession>A0A150MDI2</accession>